<evidence type="ECO:0000313" key="1">
    <source>
        <dbReference type="EMBL" id="MDT8903262.1"/>
    </source>
</evidence>
<dbReference type="RefSeq" id="WP_413781721.1">
    <property type="nucleotide sequence ID" value="NZ_JAUOZS010000001.1"/>
</dbReference>
<dbReference type="EMBL" id="JAUOZS010000001">
    <property type="protein sequence ID" value="MDT8903262.1"/>
    <property type="molecule type" value="Genomic_DNA"/>
</dbReference>
<sequence>MSKLLLDEYPLLVLPLLAVAIGLNEAIVTQQIHYWLKNIEKSRARNEDEYNYHYHDGRVWVYNTIPDWQEQFPFWCEETVRRILKKLKDGGILLTGKYNRLRYDQTKWYTLDYQKIDELVKIAAEKRKYSSLQPVGMENNKVSGPVPHLVGMDNKNLPGPIPEITPETSEETTTTCALVAELKNFGVTEDGVKTITSAICDEIVIRQLIAYAKSQTPKKLGPGWLVTVARDPSKRPPAELLAVPSVDKPVPPPNCSICKWFSSCEKGIITLQSEEFGRVYESVMVCPYAKKLA</sequence>
<comment type="caution">
    <text evidence="1">The sequence shown here is derived from an EMBL/GenBank/DDBJ whole genome shotgun (WGS) entry which is preliminary data.</text>
</comment>
<proteinExistence type="predicted"/>
<evidence type="ECO:0000313" key="2">
    <source>
        <dbReference type="Proteomes" id="UP001254848"/>
    </source>
</evidence>
<name>A0ABU3P2I9_9FIRM</name>
<evidence type="ECO:0008006" key="3">
    <source>
        <dbReference type="Google" id="ProtNLM"/>
    </source>
</evidence>
<protein>
    <recommendedName>
        <fullName evidence="3">Dna2/Cas4 domain-containing protein</fullName>
    </recommendedName>
</protein>
<gene>
    <name evidence="1" type="ORF">Q4T40_18660</name>
</gene>
<keyword evidence="2" id="KW-1185">Reference proteome</keyword>
<reference evidence="1 2" key="1">
    <citation type="submission" date="2023-07" db="EMBL/GenBank/DDBJ databases">
        <title>The novel representative of Negativicutes class, Anaeroselena agilis gen. nov. sp. nov.</title>
        <authorList>
            <person name="Prokofeva M.I."/>
            <person name="Elcheninov A.G."/>
            <person name="Klyukina A."/>
            <person name="Kublanov I.V."/>
            <person name="Frolov E.N."/>
            <person name="Podosokorskaya O.A."/>
        </authorList>
    </citation>
    <scope>NUCLEOTIDE SEQUENCE [LARGE SCALE GENOMIC DNA]</scope>
    <source>
        <strain evidence="1 2">4137-cl</strain>
    </source>
</reference>
<accession>A0ABU3P2I9</accession>
<organism evidence="1 2">
    <name type="scientific">Anaeroselena agilis</name>
    <dbReference type="NCBI Taxonomy" id="3063788"/>
    <lineage>
        <taxon>Bacteria</taxon>
        <taxon>Bacillati</taxon>
        <taxon>Bacillota</taxon>
        <taxon>Negativicutes</taxon>
        <taxon>Acetonemataceae</taxon>
        <taxon>Anaeroselena</taxon>
    </lineage>
</organism>
<dbReference type="Proteomes" id="UP001254848">
    <property type="component" value="Unassembled WGS sequence"/>
</dbReference>